<accession>A0A8R7P7R5</accession>
<evidence type="ECO:0000259" key="1">
    <source>
        <dbReference type="Pfam" id="PF04937"/>
    </source>
</evidence>
<organism evidence="2 3">
    <name type="scientific">Triticum urartu</name>
    <name type="common">Red wild einkorn</name>
    <name type="synonym">Crithodium urartu</name>
    <dbReference type="NCBI Taxonomy" id="4572"/>
    <lineage>
        <taxon>Eukaryota</taxon>
        <taxon>Viridiplantae</taxon>
        <taxon>Streptophyta</taxon>
        <taxon>Embryophyta</taxon>
        <taxon>Tracheophyta</taxon>
        <taxon>Spermatophyta</taxon>
        <taxon>Magnoliopsida</taxon>
        <taxon>Liliopsida</taxon>
        <taxon>Poales</taxon>
        <taxon>Poaceae</taxon>
        <taxon>BOP clade</taxon>
        <taxon>Pooideae</taxon>
        <taxon>Triticodae</taxon>
        <taxon>Triticeae</taxon>
        <taxon>Triticinae</taxon>
        <taxon>Triticum</taxon>
    </lineage>
</organism>
<dbReference type="AlphaFoldDB" id="A0A8R7P7R5"/>
<feature type="domain" description="DUF659" evidence="1">
    <location>
        <begin position="1"/>
        <end position="66"/>
    </location>
</feature>
<dbReference type="Gramene" id="TuG1812G0100003333.01.T01">
    <property type="protein sequence ID" value="TuG1812G0100003333.01.T01.cds251587"/>
    <property type="gene ID" value="TuG1812G0100003333.01"/>
</dbReference>
<name>A0A8R7P7R5_TRIUA</name>
<dbReference type="Proteomes" id="UP000015106">
    <property type="component" value="Chromosome 1"/>
</dbReference>
<dbReference type="PANTHER" id="PTHR32166:SF88">
    <property type="entry name" value="HAT TRANSPOSON SUPERFAMILY"/>
    <property type="match status" value="1"/>
</dbReference>
<proteinExistence type="predicted"/>
<evidence type="ECO:0000313" key="2">
    <source>
        <dbReference type="EnsemblPlants" id="TuG1812G0100003333.01.T01.cds251587"/>
    </source>
</evidence>
<protein>
    <recommendedName>
        <fullName evidence="1">DUF659 domain-containing protein</fullName>
    </recommendedName>
</protein>
<dbReference type="Pfam" id="PF04937">
    <property type="entry name" value="DUF659"/>
    <property type="match status" value="1"/>
</dbReference>
<dbReference type="PANTHER" id="PTHR32166">
    <property type="entry name" value="OSJNBA0013A04.12 PROTEIN"/>
    <property type="match status" value="1"/>
</dbReference>
<reference evidence="2" key="3">
    <citation type="submission" date="2022-06" db="UniProtKB">
        <authorList>
            <consortium name="EnsemblPlants"/>
        </authorList>
    </citation>
    <scope>IDENTIFICATION</scope>
</reference>
<reference evidence="3" key="1">
    <citation type="journal article" date="2013" name="Nature">
        <title>Draft genome of the wheat A-genome progenitor Triticum urartu.</title>
        <authorList>
            <person name="Ling H.Q."/>
            <person name="Zhao S."/>
            <person name="Liu D."/>
            <person name="Wang J."/>
            <person name="Sun H."/>
            <person name="Zhang C."/>
            <person name="Fan H."/>
            <person name="Li D."/>
            <person name="Dong L."/>
            <person name="Tao Y."/>
            <person name="Gao C."/>
            <person name="Wu H."/>
            <person name="Li Y."/>
            <person name="Cui Y."/>
            <person name="Guo X."/>
            <person name="Zheng S."/>
            <person name="Wang B."/>
            <person name="Yu K."/>
            <person name="Liang Q."/>
            <person name="Yang W."/>
            <person name="Lou X."/>
            <person name="Chen J."/>
            <person name="Feng M."/>
            <person name="Jian J."/>
            <person name="Zhang X."/>
            <person name="Luo G."/>
            <person name="Jiang Y."/>
            <person name="Liu J."/>
            <person name="Wang Z."/>
            <person name="Sha Y."/>
            <person name="Zhang B."/>
            <person name="Wu H."/>
            <person name="Tang D."/>
            <person name="Shen Q."/>
            <person name="Xue P."/>
            <person name="Zou S."/>
            <person name="Wang X."/>
            <person name="Liu X."/>
            <person name="Wang F."/>
            <person name="Yang Y."/>
            <person name="An X."/>
            <person name="Dong Z."/>
            <person name="Zhang K."/>
            <person name="Zhang X."/>
            <person name="Luo M.C."/>
            <person name="Dvorak J."/>
            <person name="Tong Y."/>
            <person name="Wang J."/>
            <person name="Yang H."/>
            <person name="Li Z."/>
            <person name="Wang D."/>
            <person name="Zhang A."/>
            <person name="Wang J."/>
        </authorList>
    </citation>
    <scope>NUCLEOTIDE SEQUENCE</scope>
    <source>
        <strain evidence="3">cv. G1812</strain>
    </source>
</reference>
<dbReference type="InterPro" id="IPR007021">
    <property type="entry name" value="DUF659"/>
</dbReference>
<dbReference type="EnsemblPlants" id="TuG1812G0100003333.01.T01">
    <property type="protein sequence ID" value="TuG1812G0100003333.01.T01.cds251587"/>
    <property type="gene ID" value="TuG1812G0100003333.01"/>
</dbReference>
<reference evidence="2" key="2">
    <citation type="submission" date="2018-03" db="EMBL/GenBank/DDBJ databases">
        <title>The Triticum urartu genome reveals the dynamic nature of wheat genome evolution.</title>
        <authorList>
            <person name="Ling H."/>
            <person name="Ma B."/>
            <person name="Shi X."/>
            <person name="Liu H."/>
            <person name="Dong L."/>
            <person name="Sun H."/>
            <person name="Cao Y."/>
            <person name="Gao Q."/>
            <person name="Zheng S."/>
            <person name="Li Y."/>
            <person name="Yu Y."/>
            <person name="Du H."/>
            <person name="Qi M."/>
            <person name="Li Y."/>
            <person name="Yu H."/>
            <person name="Cui Y."/>
            <person name="Wang N."/>
            <person name="Chen C."/>
            <person name="Wu H."/>
            <person name="Zhao Y."/>
            <person name="Zhang J."/>
            <person name="Li Y."/>
            <person name="Zhou W."/>
            <person name="Zhang B."/>
            <person name="Hu W."/>
            <person name="Eijk M."/>
            <person name="Tang J."/>
            <person name="Witsenboer H."/>
            <person name="Zhao S."/>
            <person name="Li Z."/>
            <person name="Zhang A."/>
            <person name="Wang D."/>
            <person name="Liang C."/>
        </authorList>
    </citation>
    <scope>NUCLEOTIDE SEQUENCE [LARGE SCALE GENOMIC DNA]</scope>
    <source>
        <strain evidence="2">cv. G1812</strain>
    </source>
</reference>
<keyword evidence="3" id="KW-1185">Reference proteome</keyword>
<sequence>MIFLKSVDAIASSKTGDFLSKLFSDVVRFVGVENVVHFVTDNASNMVLAGKKLEAEFPSLYWSPCA</sequence>
<evidence type="ECO:0000313" key="3">
    <source>
        <dbReference type="Proteomes" id="UP000015106"/>
    </source>
</evidence>